<feature type="domain" description="Ig-like" evidence="15">
    <location>
        <begin position="133"/>
        <end position="224"/>
    </location>
</feature>
<name>A0AA38HL17_9CUCU</name>
<dbReference type="InterPro" id="IPR003599">
    <property type="entry name" value="Ig_sub"/>
</dbReference>
<evidence type="ECO:0000256" key="7">
    <source>
        <dbReference type="ARBA" id="ARBA00022989"/>
    </source>
</evidence>
<keyword evidence="4" id="KW-0677">Repeat</keyword>
<evidence type="ECO:0000313" key="17">
    <source>
        <dbReference type="EMBL" id="KAJ3639693.1"/>
    </source>
</evidence>
<keyword evidence="7 14" id="KW-1133">Transmembrane helix</keyword>
<feature type="domain" description="Fibronectin type-III" evidence="16">
    <location>
        <begin position="1019"/>
        <end position="1122"/>
    </location>
</feature>
<feature type="transmembrane region" description="Helical" evidence="14">
    <location>
        <begin position="1530"/>
        <end position="1553"/>
    </location>
</feature>
<feature type="domain" description="Ig-like" evidence="15">
    <location>
        <begin position="16"/>
        <end position="124"/>
    </location>
</feature>
<feature type="domain" description="Ig-like" evidence="15">
    <location>
        <begin position="320"/>
        <end position="416"/>
    </location>
</feature>
<keyword evidence="6" id="KW-0524">Neurogenesis</keyword>
<evidence type="ECO:0000256" key="9">
    <source>
        <dbReference type="ARBA" id="ARBA00023136"/>
    </source>
</evidence>
<reference evidence="17" key="1">
    <citation type="journal article" date="2023" name="G3 (Bethesda)">
        <title>Whole genome assemblies of Zophobas morio and Tenebrio molitor.</title>
        <authorList>
            <person name="Kaur S."/>
            <person name="Stinson S.A."/>
            <person name="diCenzo G.C."/>
        </authorList>
    </citation>
    <scope>NUCLEOTIDE SEQUENCE</scope>
    <source>
        <strain evidence="17">QUZm001</strain>
    </source>
</reference>
<evidence type="ECO:0008006" key="19">
    <source>
        <dbReference type="Google" id="ProtNLM"/>
    </source>
</evidence>
<keyword evidence="2 14" id="KW-0812">Transmembrane</keyword>
<feature type="domain" description="Ig-like" evidence="15">
    <location>
        <begin position="227"/>
        <end position="314"/>
    </location>
</feature>
<dbReference type="Gene3D" id="2.60.40.10">
    <property type="entry name" value="Immunoglobulins"/>
    <property type="match status" value="15"/>
</dbReference>
<proteinExistence type="predicted"/>
<evidence type="ECO:0000256" key="2">
    <source>
        <dbReference type="ARBA" id="ARBA00022692"/>
    </source>
</evidence>
<evidence type="ECO:0000256" key="5">
    <source>
        <dbReference type="ARBA" id="ARBA00022889"/>
    </source>
</evidence>
<dbReference type="Proteomes" id="UP001168821">
    <property type="component" value="Unassembled WGS sequence"/>
</dbReference>
<dbReference type="InterPro" id="IPR003961">
    <property type="entry name" value="FN3_dom"/>
</dbReference>
<dbReference type="SMART" id="SM00406">
    <property type="entry name" value="IGv"/>
    <property type="match status" value="3"/>
</dbReference>
<feature type="domain" description="Ig-like" evidence="15">
    <location>
        <begin position="704"/>
        <end position="798"/>
    </location>
</feature>
<feature type="domain" description="Ig-like" evidence="15">
    <location>
        <begin position="511"/>
        <end position="601"/>
    </location>
</feature>
<evidence type="ECO:0000256" key="3">
    <source>
        <dbReference type="ARBA" id="ARBA00022729"/>
    </source>
</evidence>
<evidence type="ECO:0000313" key="18">
    <source>
        <dbReference type="Proteomes" id="UP001168821"/>
    </source>
</evidence>
<evidence type="ECO:0000259" key="16">
    <source>
        <dbReference type="PROSITE" id="PS50853"/>
    </source>
</evidence>
<protein>
    <recommendedName>
        <fullName evidence="19">Down syndrome cell adhesion molecule-like protein Dscam2</fullName>
    </recommendedName>
</protein>
<accession>A0AA38HL17</accession>
<dbReference type="InterPro" id="IPR013098">
    <property type="entry name" value="Ig_I-set"/>
</dbReference>
<evidence type="ECO:0000256" key="14">
    <source>
        <dbReference type="SAM" id="Phobius"/>
    </source>
</evidence>
<evidence type="ECO:0000256" key="13">
    <source>
        <dbReference type="SAM" id="MobiDB-lite"/>
    </source>
</evidence>
<dbReference type="SMART" id="SM00060">
    <property type="entry name" value="FN3"/>
    <property type="match status" value="6"/>
</dbReference>
<evidence type="ECO:0000256" key="12">
    <source>
        <dbReference type="ARBA" id="ARBA00034103"/>
    </source>
</evidence>
<keyword evidence="10" id="KW-1015">Disulfide bond</keyword>
<dbReference type="Pfam" id="PF13927">
    <property type="entry name" value="Ig_3"/>
    <property type="match status" value="3"/>
</dbReference>
<keyword evidence="8" id="KW-0770">Synapse</keyword>
<feature type="domain" description="Ig-like" evidence="15">
    <location>
        <begin position="420"/>
        <end position="505"/>
    </location>
</feature>
<keyword evidence="5" id="KW-0130">Cell adhesion</keyword>
<dbReference type="InterPro" id="IPR050964">
    <property type="entry name" value="Striated_Muscle_Regulatory"/>
</dbReference>
<keyword evidence="9 14" id="KW-0472">Membrane</keyword>
<dbReference type="FunFam" id="2.60.40.10:FF:000967">
    <property type="entry name" value="Uncharacterized protein, isoform D"/>
    <property type="match status" value="1"/>
</dbReference>
<sequence>MYCDHVSGAASQSHGPVFLLEPPAHLTFSNTSGSQVSCSAHGSPTPQVEWLLQDGQTVTAVPGLSVDNATKTLYFIFRQSLGNGTLYFPPFRAEDYRKDVHSTVYRCRASNLAGTILSRDVNVRAEPTRSMSPRLAPTVQTVVSADRETDVHLTCSAQGNPPPTFNWFREIEGHLQPVHSSPRFEPSQDILHIRRLKPEDAGRWTCKVSNNFGEQRLDIHLTVTAHLSVHVLPQLQVINSGESAIFNCSVSGSPVGPIHWLKNGEPLLTDGTRKIKLLSPLVLAVYDVTRHDRGMYQCVVKNDRESSQGSAELRLGDTVPELQYTFIEQAMRPGPQVSLRCSATGSPPPQFRWFLDGETLSDITSGHRYTISQYVDQNGDVISHLNISNARVEDGGLYSCRALNSLGSTEHSARLNIYGPPFIRSIGPVKAVAGADITLHCPYSGYPIGSVRWERHGQELPLDLRHRLGEGGSLTISRLDPSADSGFYACFVTSRDGEVARREIQLIVNSPPILEPFRFPASLQEGGRAQVTCSVTSGDMPIHFAWYKDGEHISAALQVEERAAEFYSILIFKEVSSRHSGAYTCVASNAAARANYTAQLMVKVTPQWVTEPQDVSVLLGNPVLVGCSAKGFPEPQITWLKGQGKTSTDYQPLLNIHSRAMLLANGSMWIETASPQDEGYYLCRANNGIGLGLTKIIYIGVNEPARFDLPSKNVSVKRGNPANLLCHVYGDIPIEVMWTLNGNRLDTNNYRYTVSSTNTENGVKSQVTIGRTDREDSGVYKCVAENTFGRSEHIINLAVQERPDPPSMLEVIEVASRSVRLSWRRPFDGNSPVIGYLVQYQILGPNQDWEQPTALNLTLPANSLPDSDVNPQETAVIGGLLPARVYTMRLLAVNSIDQSAFTEAVIVKTQEEEPADAPKDVRVDSVGPGELFLTWSVPARESWNGELLGYIVSWNEHGGLPNQTKSLTVKGWATTKLQLTGLRKFTRYDINVRAFNSISTGPASPTVIGTTKEGVPEAPPQDISCTQITSQSMKISWSAPPQILHGGLIQGYKVYYRPLPNENGKTVYFDIPTTGEVKRTSSSETYLHTLFKYTNYSIKVLAYTGAGDGMMSAPLYCVTEEDLPGPPSDIKAAALTSESILVSWLPPSKPNGRISHYTVYGREAGRVGKHTSYNVRVEDLVHLHGLMYEVRNLVEHQLYEFWVSATTSIGEGEPTAIVAQATNSRAPSRIASFSQLIRKPVKSKILLPCLAVGNPTPRTRWIHRDRPITFSSFYEITADGHLNIHSADQSLSGNYTCSAKNLFGDDNITYTLMVLMPPSAPPLEVQFSTARSIRLHWSQPEDGGSMIQGYILNTKHETDDWTTLELSPEQTVYTLDHLQCGSSYHIYLLAHNRVGNGSPSPILTVNTKGGPPLLPKDSELISINATTLQLNLYNWPDGGCPILQFSIQYKVYGAKKWNLISSSILEEKIIIHNLSPATWYQLKITAENDAGKIIGHFNCATTTLGGGKIPMPPNYSEGTIPTDKIDYTEAYILAPTICAVVLLICGSLIWFVLIKIRRQTEEQVQQEEVANDEKAAERENTRNCQQVYTSSPVKSTEKLQDNVSGMYEISPYATFSVPGNNSRSVTTSTLDYTMQFKTFGHIEDEDHNAIIYPKNPNPKHSWHKHRFYSNEGEPPKSRMRSNRPPARGDSESDDTSGSPCGDCPSGPSYRVPVKSSRDLFRPDSSTESNDVSPLAERRHTPRHVGVQRRQHRPSSSSR</sequence>
<dbReference type="FunFam" id="2.60.40.10:FF:000093">
    <property type="entry name" value="Down syndrome cell adhesion molecule, isoform B"/>
    <property type="match status" value="1"/>
</dbReference>
<feature type="domain" description="Ig-like" evidence="15">
    <location>
        <begin position="1214"/>
        <end position="1309"/>
    </location>
</feature>
<dbReference type="CDD" id="cd00063">
    <property type="entry name" value="FN3"/>
    <property type="match status" value="6"/>
</dbReference>
<comment type="caution">
    <text evidence="17">The sequence shown here is derived from an EMBL/GenBank/DDBJ whole genome shotgun (WGS) entry which is preliminary data.</text>
</comment>
<dbReference type="EMBL" id="JALNTZ010000010">
    <property type="protein sequence ID" value="KAJ3639693.1"/>
    <property type="molecule type" value="Genomic_DNA"/>
</dbReference>
<dbReference type="InterPro" id="IPR013106">
    <property type="entry name" value="Ig_V-set"/>
</dbReference>
<dbReference type="PROSITE" id="PS50853">
    <property type="entry name" value="FN3"/>
    <property type="match status" value="6"/>
</dbReference>
<dbReference type="InterPro" id="IPR013783">
    <property type="entry name" value="Ig-like_fold"/>
</dbReference>
<keyword evidence="3" id="KW-0732">Signal</keyword>
<evidence type="ECO:0000256" key="4">
    <source>
        <dbReference type="ARBA" id="ARBA00022737"/>
    </source>
</evidence>
<evidence type="ECO:0000259" key="15">
    <source>
        <dbReference type="PROSITE" id="PS50835"/>
    </source>
</evidence>
<feature type="domain" description="Fibronectin type-III" evidence="16">
    <location>
        <begin position="917"/>
        <end position="1014"/>
    </location>
</feature>
<dbReference type="FunFam" id="2.60.40.10:FF:000333">
    <property type="entry name" value="Down syndrome cell adhesion molecule"/>
    <property type="match status" value="1"/>
</dbReference>
<comment type="subcellular location">
    <subcellularLocation>
        <location evidence="1">Membrane</location>
        <topology evidence="1">Single-pass type I membrane protein</topology>
    </subcellularLocation>
    <subcellularLocation>
        <location evidence="12">Synapse</location>
    </subcellularLocation>
</comment>
<dbReference type="SMART" id="SM00408">
    <property type="entry name" value="IGc2"/>
    <property type="match status" value="9"/>
</dbReference>
<dbReference type="CDD" id="cd00096">
    <property type="entry name" value="Ig"/>
    <property type="match status" value="1"/>
</dbReference>
<dbReference type="InterPro" id="IPR007110">
    <property type="entry name" value="Ig-like_dom"/>
</dbReference>
<dbReference type="Pfam" id="PF07679">
    <property type="entry name" value="I-set"/>
    <property type="match status" value="5"/>
</dbReference>
<feature type="domain" description="Fibronectin type-III" evidence="16">
    <location>
        <begin position="805"/>
        <end position="912"/>
    </location>
</feature>
<feature type="compositionally biased region" description="Basic residues" evidence="13">
    <location>
        <begin position="1739"/>
        <end position="1752"/>
    </location>
</feature>
<dbReference type="FunFam" id="2.60.40.10:FF:000028">
    <property type="entry name" value="Neuronal cell adhesion molecule"/>
    <property type="match status" value="1"/>
</dbReference>
<dbReference type="InterPro" id="IPR056754">
    <property type="entry name" value="DSCAM/DSCAML_C"/>
</dbReference>
<dbReference type="SMART" id="SM00409">
    <property type="entry name" value="IG"/>
    <property type="match status" value="9"/>
</dbReference>
<evidence type="ECO:0000256" key="8">
    <source>
        <dbReference type="ARBA" id="ARBA00023018"/>
    </source>
</evidence>
<keyword evidence="18" id="KW-1185">Reference proteome</keyword>
<dbReference type="PANTHER" id="PTHR13817">
    <property type="entry name" value="TITIN"/>
    <property type="match status" value="1"/>
</dbReference>
<dbReference type="GO" id="GO:0045202">
    <property type="term" value="C:synapse"/>
    <property type="evidence" value="ECO:0007669"/>
    <property type="project" value="UniProtKB-SubCell"/>
</dbReference>
<dbReference type="GO" id="GO:0007156">
    <property type="term" value="P:homophilic cell adhesion via plasma membrane adhesion molecules"/>
    <property type="evidence" value="ECO:0007669"/>
    <property type="project" value="TreeGrafter"/>
</dbReference>
<dbReference type="InterPro" id="IPR036116">
    <property type="entry name" value="FN3_sf"/>
</dbReference>
<dbReference type="SUPFAM" id="SSF48726">
    <property type="entry name" value="Immunoglobulin"/>
    <property type="match status" value="9"/>
</dbReference>
<evidence type="ECO:0000256" key="10">
    <source>
        <dbReference type="ARBA" id="ARBA00023157"/>
    </source>
</evidence>
<dbReference type="FunFam" id="2.60.40.10:FF:000719">
    <property type="entry name" value="nephrin isoform X1"/>
    <property type="match status" value="1"/>
</dbReference>
<organism evidence="17 18">
    <name type="scientific">Zophobas morio</name>
    <dbReference type="NCBI Taxonomy" id="2755281"/>
    <lineage>
        <taxon>Eukaryota</taxon>
        <taxon>Metazoa</taxon>
        <taxon>Ecdysozoa</taxon>
        <taxon>Arthropoda</taxon>
        <taxon>Hexapoda</taxon>
        <taxon>Insecta</taxon>
        <taxon>Pterygota</taxon>
        <taxon>Neoptera</taxon>
        <taxon>Endopterygota</taxon>
        <taxon>Coleoptera</taxon>
        <taxon>Polyphaga</taxon>
        <taxon>Cucujiformia</taxon>
        <taxon>Tenebrionidae</taxon>
        <taxon>Zophobas</taxon>
    </lineage>
</organism>
<feature type="domain" description="Fibronectin type-III" evidence="16">
    <location>
        <begin position="1126"/>
        <end position="1227"/>
    </location>
</feature>
<evidence type="ECO:0000256" key="6">
    <source>
        <dbReference type="ARBA" id="ARBA00022902"/>
    </source>
</evidence>
<dbReference type="SUPFAM" id="SSF49265">
    <property type="entry name" value="Fibronectin type III"/>
    <property type="match status" value="4"/>
</dbReference>
<gene>
    <name evidence="17" type="ORF">Zmor_003037</name>
</gene>
<evidence type="ECO:0000256" key="11">
    <source>
        <dbReference type="ARBA" id="ARBA00023319"/>
    </source>
</evidence>
<feature type="domain" description="Fibronectin type-III" evidence="16">
    <location>
        <begin position="1411"/>
        <end position="1512"/>
    </location>
</feature>
<dbReference type="PANTHER" id="PTHR13817:SF166">
    <property type="entry name" value="NEURONAL IGCAM-RELATED"/>
    <property type="match status" value="1"/>
</dbReference>
<dbReference type="GO" id="GO:0016020">
    <property type="term" value="C:membrane"/>
    <property type="evidence" value="ECO:0007669"/>
    <property type="project" value="UniProtKB-SubCell"/>
</dbReference>
<dbReference type="FunFam" id="2.60.40.10:FF:000017">
    <property type="entry name" value="Down syndrome cell adhesion molecule b"/>
    <property type="match status" value="1"/>
</dbReference>
<dbReference type="Pfam" id="PF00041">
    <property type="entry name" value="fn3"/>
    <property type="match status" value="5"/>
</dbReference>
<keyword evidence="11" id="KW-0393">Immunoglobulin domain</keyword>
<dbReference type="Pfam" id="PF25059">
    <property type="entry name" value="FN3_DSCAM-DSCAML_C"/>
    <property type="match status" value="1"/>
</dbReference>
<evidence type="ECO:0000256" key="1">
    <source>
        <dbReference type="ARBA" id="ARBA00004479"/>
    </source>
</evidence>
<dbReference type="GO" id="GO:0007416">
    <property type="term" value="P:synapse assembly"/>
    <property type="evidence" value="ECO:0007669"/>
    <property type="project" value="TreeGrafter"/>
</dbReference>
<feature type="domain" description="Fibronectin type-III" evidence="16">
    <location>
        <begin position="1317"/>
        <end position="1410"/>
    </location>
</feature>
<dbReference type="InterPro" id="IPR003598">
    <property type="entry name" value="Ig_sub2"/>
</dbReference>
<feature type="region of interest" description="Disordered" evidence="13">
    <location>
        <begin position="1650"/>
        <end position="1758"/>
    </location>
</feature>
<dbReference type="InterPro" id="IPR036179">
    <property type="entry name" value="Ig-like_dom_sf"/>
</dbReference>
<dbReference type="FunFam" id="2.60.40.10:FF:000219">
    <property type="entry name" value="Down syndrome cell adhesion molecule homolog"/>
    <property type="match status" value="1"/>
</dbReference>
<dbReference type="PROSITE" id="PS50835">
    <property type="entry name" value="IG_LIKE"/>
    <property type="match status" value="9"/>
</dbReference>
<feature type="domain" description="Ig-like" evidence="15">
    <location>
        <begin position="606"/>
        <end position="688"/>
    </location>
</feature>
<dbReference type="CDD" id="cd20956">
    <property type="entry name" value="IgI_4_Dscam"/>
    <property type="match status" value="1"/>
</dbReference>
<dbReference type="GO" id="GO:0048812">
    <property type="term" value="P:neuron projection morphogenesis"/>
    <property type="evidence" value="ECO:0007669"/>
    <property type="project" value="UniProtKB-ARBA"/>
</dbReference>
<dbReference type="FunFam" id="2.60.40.10:FF:000104">
    <property type="entry name" value="Down syndrome cell adhesion molecule b"/>
    <property type="match status" value="1"/>
</dbReference>